<organism evidence="1 2">
    <name type="scientific">Cystobacter fuscus</name>
    <dbReference type="NCBI Taxonomy" id="43"/>
    <lineage>
        <taxon>Bacteria</taxon>
        <taxon>Pseudomonadati</taxon>
        <taxon>Myxococcota</taxon>
        <taxon>Myxococcia</taxon>
        <taxon>Myxococcales</taxon>
        <taxon>Cystobacterineae</taxon>
        <taxon>Archangiaceae</taxon>
        <taxon>Cystobacter</taxon>
    </lineage>
</organism>
<name>A0A250JH43_9BACT</name>
<dbReference type="AlphaFoldDB" id="A0A250JH43"/>
<protein>
    <submittedName>
        <fullName evidence="1">Peptidoglycan-binding protein</fullName>
    </submittedName>
</protein>
<dbReference type="Proteomes" id="UP000217257">
    <property type="component" value="Chromosome"/>
</dbReference>
<evidence type="ECO:0000313" key="2">
    <source>
        <dbReference type="Proteomes" id="UP000217257"/>
    </source>
</evidence>
<dbReference type="RefSeq" id="WP_198316332.1">
    <property type="nucleotide sequence ID" value="NZ_CP022098.1"/>
</dbReference>
<dbReference type="KEGG" id="cfus:CYFUS_008422"/>
<dbReference type="EMBL" id="CP022098">
    <property type="protein sequence ID" value="ATB42943.1"/>
    <property type="molecule type" value="Genomic_DNA"/>
</dbReference>
<evidence type="ECO:0000313" key="1">
    <source>
        <dbReference type="EMBL" id="ATB42943.1"/>
    </source>
</evidence>
<reference evidence="1 2" key="1">
    <citation type="submission" date="2017-06" db="EMBL/GenBank/DDBJ databases">
        <title>Sequencing and comparative analysis of myxobacterial genomes.</title>
        <authorList>
            <person name="Rupp O."/>
            <person name="Goesmann A."/>
            <person name="Sogaard-Andersen L."/>
        </authorList>
    </citation>
    <scope>NUCLEOTIDE SEQUENCE [LARGE SCALE GENOMIC DNA]</scope>
    <source>
        <strain evidence="1 2">DSM 52655</strain>
    </source>
</reference>
<sequence length="48" mass="5386">MGLSPLKLLAFDDARAADVDVGLRTAGWFWNSRRLNTYADQGNFREVA</sequence>
<gene>
    <name evidence="1" type="ORF">CYFUS_008422</name>
</gene>
<accession>A0A250JH43</accession>
<proteinExistence type="predicted"/>